<keyword evidence="4 8" id="KW-0418">Kinase</keyword>
<dbReference type="InterPro" id="IPR003136">
    <property type="entry name" value="Cytidylate_kin"/>
</dbReference>
<dbReference type="InterPro" id="IPR027417">
    <property type="entry name" value="P-loop_NTPase"/>
</dbReference>
<evidence type="ECO:0000313" key="11">
    <source>
        <dbReference type="Proteomes" id="UP001304683"/>
    </source>
</evidence>
<evidence type="ECO:0000256" key="6">
    <source>
        <dbReference type="ARBA" id="ARBA00047615"/>
    </source>
</evidence>
<comment type="similarity">
    <text evidence="1 8">Belongs to the cytidylate kinase family. Type 1 subfamily.</text>
</comment>
<evidence type="ECO:0000313" key="10">
    <source>
        <dbReference type="EMBL" id="WPD20089.1"/>
    </source>
</evidence>
<dbReference type="RefSeq" id="WP_318751484.1">
    <property type="nucleotide sequence ID" value="NZ_CP132508.1"/>
</dbReference>
<evidence type="ECO:0000256" key="4">
    <source>
        <dbReference type="ARBA" id="ARBA00022777"/>
    </source>
</evidence>
<dbReference type="PANTHER" id="PTHR21299:SF2">
    <property type="entry name" value="CYTIDYLATE KINASE"/>
    <property type="match status" value="1"/>
</dbReference>
<dbReference type="PANTHER" id="PTHR21299">
    <property type="entry name" value="CYTIDYLATE KINASE/PANTOATE-BETA-ALANINE LIGASE"/>
    <property type="match status" value="1"/>
</dbReference>
<feature type="binding site" evidence="8">
    <location>
        <begin position="9"/>
        <end position="17"/>
    </location>
    <ligand>
        <name>ATP</name>
        <dbReference type="ChEBI" id="CHEBI:30616"/>
    </ligand>
</feature>
<evidence type="ECO:0000259" key="9">
    <source>
        <dbReference type="Pfam" id="PF02224"/>
    </source>
</evidence>
<dbReference type="Gene3D" id="3.40.50.300">
    <property type="entry name" value="P-loop containing nucleotide triphosphate hydrolases"/>
    <property type="match status" value="1"/>
</dbReference>
<keyword evidence="3 8" id="KW-0547">Nucleotide-binding</keyword>
<keyword evidence="5 8" id="KW-0067">ATP-binding</keyword>
<keyword evidence="2 8" id="KW-0808">Transferase</keyword>
<evidence type="ECO:0000256" key="8">
    <source>
        <dbReference type="HAMAP-Rule" id="MF_00238"/>
    </source>
</evidence>
<dbReference type="EC" id="2.7.4.25" evidence="8"/>
<dbReference type="InterPro" id="IPR011994">
    <property type="entry name" value="Cytidylate_kinase_dom"/>
</dbReference>
<organism evidence="10 11">
    <name type="scientific">Thermaerobacter composti</name>
    <dbReference type="NCBI Taxonomy" id="554949"/>
    <lineage>
        <taxon>Bacteria</taxon>
        <taxon>Bacillati</taxon>
        <taxon>Bacillota</taxon>
        <taxon>Clostridia</taxon>
        <taxon>Eubacteriales</taxon>
        <taxon>Clostridiales Family XVII. Incertae Sedis</taxon>
        <taxon>Thermaerobacter</taxon>
    </lineage>
</organism>
<dbReference type="GO" id="GO:0016301">
    <property type="term" value="F:kinase activity"/>
    <property type="evidence" value="ECO:0007669"/>
    <property type="project" value="UniProtKB-KW"/>
</dbReference>
<name>A0ABZ0QS48_9FIRM</name>
<dbReference type="Pfam" id="PF02224">
    <property type="entry name" value="Cytidylate_kin"/>
    <property type="match status" value="1"/>
</dbReference>
<protein>
    <recommendedName>
        <fullName evidence="8">Cytidylate kinase</fullName>
        <shortName evidence="8">CK</shortName>
        <ecNumber evidence="8">2.7.4.25</ecNumber>
    </recommendedName>
    <alternativeName>
        <fullName evidence="8">Cytidine monophosphate kinase</fullName>
        <shortName evidence="8">CMP kinase</shortName>
    </alternativeName>
</protein>
<gene>
    <name evidence="8 10" type="primary">cmk</name>
    <name evidence="10" type="ORF">Q5761_05495</name>
</gene>
<evidence type="ECO:0000256" key="7">
    <source>
        <dbReference type="ARBA" id="ARBA00048478"/>
    </source>
</evidence>
<comment type="subcellular location">
    <subcellularLocation>
        <location evidence="8">Cytoplasm</location>
    </subcellularLocation>
</comment>
<dbReference type="EMBL" id="CP132508">
    <property type="protein sequence ID" value="WPD20089.1"/>
    <property type="molecule type" value="Genomic_DNA"/>
</dbReference>
<evidence type="ECO:0000256" key="1">
    <source>
        <dbReference type="ARBA" id="ARBA00009427"/>
    </source>
</evidence>
<dbReference type="NCBIfam" id="TIGR00017">
    <property type="entry name" value="cmk"/>
    <property type="match status" value="1"/>
</dbReference>
<comment type="catalytic activity">
    <reaction evidence="7 8">
        <text>CMP + ATP = CDP + ADP</text>
        <dbReference type="Rhea" id="RHEA:11600"/>
        <dbReference type="ChEBI" id="CHEBI:30616"/>
        <dbReference type="ChEBI" id="CHEBI:58069"/>
        <dbReference type="ChEBI" id="CHEBI:60377"/>
        <dbReference type="ChEBI" id="CHEBI:456216"/>
        <dbReference type="EC" id="2.7.4.25"/>
    </reaction>
</comment>
<evidence type="ECO:0000256" key="3">
    <source>
        <dbReference type="ARBA" id="ARBA00022741"/>
    </source>
</evidence>
<dbReference type="SUPFAM" id="SSF52540">
    <property type="entry name" value="P-loop containing nucleoside triphosphate hydrolases"/>
    <property type="match status" value="1"/>
</dbReference>
<dbReference type="Proteomes" id="UP001304683">
    <property type="component" value="Chromosome"/>
</dbReference>
<comment type="catalytic activity">
    <reaction evidence="6 8">
        <text>dCMP + ATP = dCDP + ADP</text>
        <dbReference type="Rhea" id="RHEA:25094"/>
        <dbReference type="ChEBI" id="CHEBI:30616"/>
        <dbReference type="ChEBI" id="CHEBI:57566"/>
        <dbReference type="ChEBI" id="CHEBI:58593"/>
        <dbReference type="ChEBI" id="CHEBI:456216"/>
        <dbReference type="EC" id="2.7.4.25"/>
    </reaction>
</comment>
<evidence type="ECO:0000256" key="5">
    <source>
        <dbReference type="ARBA" id="ARBA00022840"/>
    </source>
</evidence>
<accession>A0ABZ0QS48</accession>
<sequence>MKRVIAIDGPAGAGKSTVARRVATALGYLYVDTGAMYRAMTLKVLRHGIDPADRQRVAQLARETDIALATGPEGAPQVVLDGVDVTAQLREPSVDQAVSAVAAIPEVRQRLLEVQRALARRGRVVLEGRDTGTHVAPDADLKVYLTASPEERARRRYRELVAAGHRVTLEEVAEALRQRDRQDMTRPAAPLKRAADAIEIDTTGRTVEAVVEEILRYCREGD</sequence>
<feature type="domain" description="Cytidylate kinase" evidence="9">
    <location>
        <begin position="5"/>
        <end position="219"/>
    </location>
</feature>
<dbReference type="CDD" id="cd02020">
    <property type="entry name" value="CMPK"/>
    <property type="match status" value="1"/>
</dbReference>
<dbReference type="HAMAP" id="MF_00238">
    <property type="entry name" value="Cytidyl_kinase_type1"/>
    <property type="match status" value="1"/>
</dbReference>
<keyword evidence="11" id="KW-1185">Reference proteome</keyword>
<evidence type="ECO:0000256" key="2">
    <source>
        <dbReference type="ARBA" id="ARBA00022679"/>
    </source>
</evidence>
<keyword evidence="8" id="KW-0963">Cytoplasm</keyword>
<proteinExistence type="inferred from homology"/>
<reference evidence="10 11" key="1">
    <citation type="submission" date="2023-08" db="EMBL/GenBank/DDBJ databases">
        <title>Genome sequence of Thermaerobacter compostii strain Ins1, a spore-forming filamentous bacterium isolated from a deep geothermal reservoir.</title>
        <authorList>
            <person name="Bregnard D."/>
            <person name="Gonzalez D."/>
            <person name="Junier P."/>
        </authorList>
    </citation>
    <scope>NUCLEOTIDE SEQUENCE [LARGE SCALE GENOMIC DNA]</scope>
    <source>
        <strain evidence="10 11">Ins1</strain>
    </source>
</reference>